<name>A0ACB8UQS4_9EURO</name>
<accession>A0ACB8UQS4</accession>
<comment type="caution">
    <text evidence="1">The sequence shown here is derived from an EMBL/GenBank/DDBJ whole genome shotgun (WGS) entry which is preliminary data.</text>
</comment>
<evidence type="ECO:0000313" key="1">
    <source>
        <dbReference type="EMBL" id="KAI2383163.1"/>
    </source>
</evidence>
<protein>
    <submittedName>
        <fullName evidence="1">Uncharacterized protein</fullName>
    </submittedName>
</protein>
<reference evidence="1" key="1">
    <citation type="journal article" date="2022" name="bioRxiv">
        <title>Population genetic analysis of Ophidiomyces ophidiicola, the causative agent of snake fungal disease, indicates recent introductions to the USA.</title>
        <authorList>
            <person name="Ladner J.T."/>
            <person name="Palmer J.M."/>
            <person name="Ettinger C.L."/>
            <person name="Stajich J.E."/>
            <person name="Farrell T.M."/>
            <person name="Glorioso B.M."/>
            <person name="Lawson B."/>
            <person name="Price S.J."/>
            <person name="Stengle A.G."/>
            <person name="Grear D.A."/>
            <person name="Lorch J.M."/>
        </authorList>
    </citation>
    <scope>NUCLEOTIDE SEQUENCE</scope>
    <source>
        <strain evidence="1">NWHC 24266-5</strain>
    </source>
</reference>
<sequence>MAGAATTQHVPAWKKLGFKLKYAKEETEERANADIHTNGALRNGEVSEYRVKKRKATPEQKEETTTKKQKRERKKSQENPKLSDEKSAEEIQLTSSDKKPASKRSPKKTVSFAEGTKEKDPTPAPETVPVPEQPSLTAEQRKAEKRRKREQRHLSRPPGQSLPPATPASSDQLLDYLSTYYKSRSNWRFQKNRETAILKHSLSVDRLPSSYNRCLSAYLSGLQSTAARGRVTQAAKEAIEADEKDTNGQSIEYKQALSSFKEQLPGWSTAVSGDDVGPPNSSLDDSSQTKRFEKRRRAELVYFAVSGNIAKDVEPVSSNQLAGKRKRKTRTVVVEDDTSSSSESDSDSDASDSDGLRSARLKAAKGTAKSKLTSETSGSSSSESDSDSDSASASGSDSDSESSSDFSG</sequence>
<dbReference type="EMBL" id="JALBCA010000097">
    <property type="protein sequence ID" value="KAI2383163.1"/>
    <property type="molecule type" value="Genomic_DNA"/>
</dbReference>
<gene>
    <name evidence="1" type="ORF">LOY88_005465</name>
</gene>
<organism evidence="1">
    <name type="scientific">Ophidiomyces ophidiicola</name>
    <dbReference type="NCBI Taxonomy" id="1387563"/>
    <lineage>
        <taxon>Eukaryota</taxon>
        <taxon>Fungi</taxon>
        <taxon>Dikarya</taxon>
        <taxon>Ascomycota</taxon>
        <taxon>Pezizomycotina</taxon>
        <taxon>Eurotiomycetes</taxon>
        <taxon>Eurotiomycetidae</taxon>
        <taxon>Onygenales</taxon>
        <taxon>Onygenaceae</taxon>
        <taxon>Ophidiomyces</taxon>
    </lineage>
</organism>
<proteinExistence type="predicted"/>